<dbReference type="CDD" id="cd16917">
    <property type="entry name" value="HATPase_UhpB-NarQ-NarX-like"/>
    <property type="match status" value="1"/>
</dbReference>
<evidence type="ECO:0000259" key="16">
    <source>
        <dbReference type="SMART" id="SM01049"/>
    </source>
</evidence>
<keyword evidence="11 14" id="KW-1133">Transmembrane helix</keyword>
<keyword evidence="5" id="KW-0597">Phosphoprotein</keyword>
<evidence type="ECO:0000256" key="3">
    <source>
        <dbReference type="ARBA" id="ARBA00012438"/>
    </source>
</evidence>
<dbReference type="Pfam" id="PF02518">
    <property type="entry name" value="HATPase_c"/>
    <property type="match status" value="1"/>
</dbReference>
<accession>A0ABQ4NP82</accession>
<dbReference type="InterPro" id="IPR036890">
    <property type="entry name" value="HATPase_C_sf"/>
</dbReference>
<feature type="domain" description="Single Cache" evidence="16">
    <location>
        <begin position="47"/>
        <end position="138"/>
    </location>
</feature>
<dbReference type="InterPro" id="IPR050482">
    <property type="entry name" value="Sensor_HK_TwoCompSys"/>
</dbReference>
<feature type="domain" description="Histidine kinase/HSP90-like ATPase" evidence="15">
    <location>
        <begin position="360"/>
        <end position="451"/>
    </location>
</feature>
<keyword evidence="6" id="KW-0808">Transferase</keyword>
<gene>
    <name evidence="17" type="ORF">JANAI62_28280</name>
</gene>
<keyword evidence="7 14" id="KW-0812">Transmembrane</keyword>
<dbReference type="RefSeq" id="WP_220749706.1">
    <property type="nucleotide sequence ID" value="NZ_BPFH01000005.1"/>
</dbReference>
<evidence type="ECO:0000256" key="1">
    <source>
        <dbReference type="ARBA" id="ARBA00000085"/>
    </source>
</evidence>
<dbReference type="SMART" id="SM00387">
    <property type="entry name" value="HATPase_c"/>
    <property type="match status" value="1"/>
</dbReference>
<evidence type="ECO:0000313" key="18">
    <source>
        <dbReference type="Proteomes" id="UP000786693"/>
    </source>
</evidence>
<keyword evidence="8" id="KW-0547">Nucleotide-binding</keyword>
<reference evidence="17 18" key="1">
    <citation type="submission" date="2021-05" db="EMBL/GenBank/DDBJ databases">
        <title>Bacteria Genome sequencing.</title>
        <authorList>
            <person name="Takabe Y."/>
            <person name="Nakajima Y."/>
            <person name="Suzuki S."/>
            <person name="Shiozaki T."/>
        </authorList>
    </citation>
    <scope>NUCLEOTIDE SEQUENCE [LARGE SCALE GENOMIC DNA]</scope>
    <source>
        <strain evidence="17 18">AI_62</strain>
    </source>
</reference>
<keyword evidence="12" id="KW-0902">Two-component regulatory system</keyword>
<feature type="transmembrane region" description="Helical" evidence="14">
    <location>
        <begin position="12"/>
        <end position="33"/>
    </location>
</feature>
<dbReference type="PANTHER" id="PTHR24421:SF10">
    <property type="entry name" value="NITRATE_NITRITE SENSOR PROTEIN NARQ"/>
    <property type="match status" value="1"/>
</dbReference>
<keyword evidence="13 14" id="KW-0472">Membrane</keyword>
<evidence type="ECO:0000256" key="2">
    <source>
        <dbReference type="ARBA" id="ARBA00004651"/>
    </source>
</evidence>
<evidence type="ECO:0000256" key="13">
    <source>
        <dbReference type="ARBA" id="ARBA00023136"/>
    </source>
</evidence>
<dbReference type="Gene3D" id="1.20.5.1930">
    <property type="match status" value="1"/>
</dbReference>
<evidence type="ECO:0000256" key="8">
    <source>
        <dbReference type="ARBA" id="ARBA00022741"/>
    </source>
</evidence>
<evidence type="ECO:0000256" key="11">
    <source>
        <dbReference type="ARBA" id="ARBA00022989"/>
    </source>
</evidence>
<proteinExistence type="predicted"/>
<evidence type="ECO:0000256" key="10">
    <source>
        <dbReference type="ARBA" id="ARBA00022840"/>
    </source>
</evidence>
<protein>
    <recommendedName>
        <fullName evidence="3">histidine kinase</fullName>
        <ecNumber evidence="3">2.7.13.3</ecNumber>
    </recommendedName>
</protein>
<dbReference type="SMART" id="SM01049">
    <property type="entry name" value="Cache_2"/>
    <property type="match status" value="1"/>
</dbReference>
<evidence type="ECO:0000256" key="4">
    <source>
        <dbReference type="ARBA" id="ARBA00022475"/>
    </source>
</evidence>
<dbReference type="EMBL" id="BPFH01000005">
    <property type="protein sequence ID" value="GIT96205.1"/>
    <property type="molecule type" value="Genomic_DNA"/>
</dbReference>
<keyword evidence="9 17" id="KW-0418">Kinase</keyword>
<comment type="caution">
    <text evidence="17">The sequence shown here is derived from an EMBL/GenBank/DDBJ whole genome shotgun (WGS) entry which is preliminary data.</text>
</comment>
<evidence type="ECO:0000313" key="17">
    <source>
        <dbReference type="EMBL" id="GIT96205.1"/>
    </source>
</evidence>
<dbReference type="Gene3D" id="3.30.565.10">
    <property type="entry name" value="Histidine kinase-like ATPase, C-terminal domain"/>
    <property type="match status" value="1"/>
</dbReference>
<dbReference type="InterPro" id="IPR011712">
    <property type="entry name" value="Sig_transdc_His_kin_sub3_dim/P"/>
</dbReference>
<dbReference type="EC" id="2.7.13.3" evidence="3"/>
<dbReference type="InterPro" id="IPR033480">
    <property type="entry name" value="sCache_2"/>
</dbReference>
<sequence>MRVPTLSYGQRLLLLASLPMIVTVAGIAVLVTLQSERAAKREIAALETAMIEAKRRELRNYVQLARTSFITIYGNAAPDDQAAKLRVTQILSAMVYGQDGFFFVYDYEGTNLVAPRQTWLIGRDWSGLEDSDGVPVTDTLIDLARSGSGYHTYQWRKPTTGEETTIMTYVTGLQDWQWAIGTGVFLDDVLEQAALARADVRDQVRTQFLWIGTIAFGALMIVFASGLSITVRERRLADAKLKQLAQRVLDTQEEERGRVARELHDGISQILVGIRYRLELARRLTAKGDPKAEGAVDGAIEGLQGAIGEVRRISHDLRPGVLDDLGLGPALKSLCEAFEARTGLPVTFRTVVFRNRLDIEAKTALYRIAQEALTNIERHAGASRVSVQVFGHRRGATLRVEDDGCGLDPSSQGLGLRNMAERVEQLDGTLRLLPHPSGRGTVVEAEVPLSHLLAPQTGDAALSAAE</sequence>
<keyword evidence="18" id="KW-1185">Reference proteome</keyword>
<dbReference type="SUPFAM" id="SSF55874">
    <property type="entry name" value="ATPase domain of HSP90 chaperone/DNA topoisomerase II/histidine kinase"/>
    <property type="match status" value="1"/>
</dbReference>
<dbReference type="PIRSF" id="PIRSF037314">
    <property type="entry name" value="STHK_MctS"/>
    <property type="match status" value="1"/>
</dbReference>
<dbReference type="Proteomes" id="UP000786693">
    <property type="component" value="Unassembled WGS sequence"/>
</dbReference>
<dbReference type="PANTHER" id="PTHR24421">
    <property type="entry name" value="NITRATE/NITRITE SENSOR PROTEIN NARX-RELATED"/>
    <property type="match status" value="1"/>
</dbReference>
<evidence type="ECO:0000259" key="15">
    <source>
        <dbReference type="SMART" id="SM00387"/>
    </source>
</evidence>
<dbReference type="GO" id="GO:0016301">
    <property type="term" value="F:kinase activity"/>
    <property type="evidence" value="ECO:0007669"/>
    <property type="project" value="UniProtKB-KW"/>
</dbReference>
<keyword evidence="10" id="KW-0067">ATP-binding</keyword>
<evidence type="ECO:0000256" key="14">
    <source>
        <dbReference type="SAM" id="Phobius"/>
    </source>
</evidence>
<dbReference type="InterPro" id="IPR003594">
    <property type="entry name" value="HATPase_dom"/>
</dbReference>
<evidence type="ECO:0000256" key="12">
    <source>
        <dbReference type="ARBA" id="ARBA00023012"/>
    </source>
</evidence>
<comment type="subcellular location">
    <subcellularLocation>
        <location evidence="2">Cell membrane</location>
        <topology evidence="2">Multi-pass membrane protein</topology>
    </subcellularLocation>
</comment>
<comment type="catalytic activity">
    <reaction evidence="1">
        <text>ATP + protein L-histidine = ADP + protein N-phospho-L-histidine.</text>
        <dbReference type="EC" id="2.7.13.3"/>
    </reaction>
</comment>
<dbReference type="Gene3D" id="3.30.450.20">
    <property type="entry name" value="PAS domain"/>
    <property type="match status" value="1"/>
</dbReference>
<evidence type="ECO:0000256" key="9">
    <source>
        <dbReference type="ARBA" id="ARBA00022777"/>
    </source>
</evidence>
<dbReference type="InterPro" id="IPR017171">
    <property type="entry name" value="Sig_transdc_His_kinase_MctS"/>
</dbReference>
<keyword evidence="4" id="KW-1003">Cell membrane</keyword>
<feature type="transmembrane region" description="Helical" evidence="14">
    <location>
        <begin position="208"/>
        <end position="231"/>
    </location>
</feature>
<dbReference type="Pfam" id="PF17200">
    <property type="entry name" value="sCache_2"/>
    <property type="match status" value="1"/>
</dbReference>
<name>A0ABQ4NP82_9RHOB</name>
<evidence type="ECO:0000256" key="5">
    <source>
        <dbReference type="ARBA" id="ARBA00022553"/>
    </source>
</evidence>
<evidence type="ECO:0000256" key="7">
    <source>
        <dbReference type="ARBA" id="ARBA00022692"/>
    </source>
</evidence>
<dbReference type="Pfam" id="PF07730">
    <property type="entry name" value="HisKA_3"/>
    <property type="match status" value="1"/>
</dbReference>
<evidence type="ECO:0000256" key="6">
    <source>
        <dbReference type="ARBA" id="ARBA00022679"/>
    </source>
</evidence>
<organism evidence="17 18">
    <name type="scientific">Jannaschia pagri</name>
    <dbReference type="NCBI Taxonomy" id="2829797"/>
    <lineage>
        <taxon>Bacteria</taxon>
        <taxon>Pseudomonadati</taxon>
        <taxon>Pseudomonadota</taxon>
        <taxon>Alphaproteobacteria</taxon>
        <taxon>Rhodobacterales</taxon>
        <taxon>Roseobacteraceae</taxon>
        <taxon>Jannaschia</taxon>
    </lineage>
</organism>